<gene>
    <name evidence="1" type="primary">ORF34231</name>
</gene>
<feature type="non-terminal residue" evidence="1">
    <location>
        <position position="130"/>
    </location>
</feature>
<feature type="non-terminal residue" evidence="1">
    <location>
        <position position="1"/>
    </location>
</feature>
<evidence type="ECO:0000313" key="1">
    <source>
        <dbReference type="EMBL" id="CEK58799.1"/>
    </source>
</evidence>
<dbReference type="GO" id="GO:1990716">
    <property type="term" value="C:axonemal central apparatus"/>
    <property type="evidence" value="ECO:0007669"/>
    <property type="project" value="TreeGrafter"/>
</dbReference>
<name>A0A0B6YRA0_9EUPU</name>
<accession>A0A0B6YRA0</accession>
<dbReference type="EMBL" id="HACG01011934">
    <property type="protein sequence ID" value="CEK58799.1"/>
    <property type="molecule type" value="Transcribed_RNA"/>
</dbReference>
<reference evidence="1" key="1">
    <citation type="submission" date="2014-12" db="EMBL/GenBank/DDBJ databases">
        <title>Insight into the proteome of Arion vulgaris.</title>
        <authorList>
            <person name="Aradska J."/>
            <person name="Bulat T."/>
            <person name="Smidak R."/>
            <person name="Sarate P."/>
            <person name="Gangsoo J."/>
            <person name="Sialana F."/>
            <person name="Bilban M."/>
            <person name="Lubec G."/>
        </authorList>
    </citation>
    <scope>NUCLEOTIDE SEQUENCE</scope>
    <source>
        <tissue evidence="1">Skin</tissue>
    </source>
</reference>
<organism evidence="1">
    <name type="scientific">Arion vulgaris</name>
    <dbReference type="NCBI Taxonomy" id="1028688"/>
    <lineage>
        <taxon>Eukaryota</taxon>
        <taxon>Metazoa</taxon>
        <taxon>Spiralia</taxon>
        <taxon>Lophotrochozoa</taxon>
        <taxon>Mollusca</taxon>
        <taxon>Gastropoda</taxon>
        <taxon>Heterobranchia</taxon>
        <taxon>Euthyneura</taxon>
        <taxon>Panpulmonata</taxon>
        <taxon>Eupulmonata</taxon>
        <taxon>Stylommatophora</taxon>
        <taxon>Helicina</taxon>
        <taxon>Arionoidea</taxon>
        <taxon>Arionidae</taxon>
        <taxon>Arion</taxon>
    </lineage>
</organism>
<proteinExistence type="predicted"/>
<dbReference type="GO" id="GO:1904158">
    <property type="term" value="P:axonemal central apparatus assembly"/>
    <property type="evidence" value="ECO:0007669"/>
    <property type="project" value="TreeGrafter"/>
</dbReference>
<sequence>EILSADGTVSVFKVNAAESSNRDFAAHMGKTALDAAKRRRSAAKVYKNKLNDHDEDPSTLTYGSVWDITYPSGEHVQIFKDVEKVLDLDPLPVCYASDPRTKQTLATRDDHVIMVNYPDESSVVEHADGT</sequence>
<dbReference type="InterPro" id="IPR026173">
    <property type="entry name" value="SPAG17"/>
</dbReference>
<dbReference type="AlphaFoldDB" id="A0A0B6YRA0"/>
<dbReference type="PANTHER" id="PTHR21963">
    <property type="entry name" value="PF6"/>
    <property type="match status" value="1"/>
</dbReference>
<dbReference type="PANTHER" id="PTHR21963:SF1">
    <property type="entry name" value="SPERM-ASSOCIATED ANTIGEN 17"/>
    <property type="match status" value="1"/>
</dbReference>
<protein>
    <submittedName>
        <fullName evidence="1">Uncharacterized protein</fullName>
    </submittedName>
</protein>